<dbReference type="InterPro" id="IPR009936">
    <property type="entry name" value="DUF1468"/>
</dbReference>
<feature type="domain" description="DUF1468" evidence="2">
    <location>
        <begin position="7"/>
        <end position="143"/>
    </location>
</feature>
<reference evidence="3" key="1">
    <citation type="submission" date="2022-12" db="EMBL/GenBank/DDBJ databases">
        <title>Draft genome sequence of the thermophilic strain Brevibacillus thermoruber HT42, isolated from Los Humeros, Puebla, Mexico, with biotechnological potential.</title>
        <authorList>
            <person name="Lara Sanchez J."/>
            <person name="Solis Palacios R."/>
            <person name="Bustos Baena A.S."/>
            <person name="Ruz Baez A.E."/>
            <person name="Espinosa Luna G."/>
            <person name="Oliart Ros R.M."/>
        </authorList>
    </citation>
    <scope>NUCLEOTIDE SEQUENCE</scope>
    <source>
        <strain evidence="3">HT42</strain>
    </source>
</reference>
<feature type="transmembrane region" description="Helical" evidence="1">
    <location>
        <begin position="78"/>
        <end position="111"/>
    </location>
</feature>
<dbReference type="EMBL" id="JAPYYP010000030">
    <property type="protein sequence ID" value="MDA5110374.1"/>
    <property type="molecule type" value="Genomic_DNA"/>
</dbReference>
<keyword evidence="1" id="KW-1133">Transmembrane helix</keyword>
<organism evidence="3 4">
    <name type="scientific">Brevibacillus thermoruber</name>
    <dbReference type="NCBI Taxonomy" id="33942"/>
    <lineage>
        <taxon>Bacteria</taxon>
        <taxon>Bacillati</taxon>
        <taxon>Bacillota</taxon>
        <taxon>Bacilli</taxon>
        <taxon>Bacillales</taxon>
        <taxon>Paenibacillaceae</taxon>
        <taxon>Brevibacillus</taxon>
    </lineage>
</organism>
<evidence type="ECO:0000313" key="3">
    <source>
        <dbReference type="EMBL" id="MDA5110374.1"/>
    </source>
</evidence>
<keyword evidence="1" id="KW-0812">Transmembrane</keyword>
<proteinExistence type="predicted"/>
<keyword evidence="1" id="KW-0472">Membrane</keyword>
<accession>A0A9X3Z553</accession>
<feature type="transmembrane region" description="Helical" evidence="1">
    <location>
        <begin position="117"/>
        <end position="134"/>
    </location>
</feature>
<gene>
    <name evidence="3" type="ORF">O3V59_18595</name>
</gene>
<dbReference type="Pfam" id="PF07331">
    <property type="entry name" value="TctB"/>
    <property type="match status" value="1"/>
</dbReference>
<dbReference type="Proteomes" id="UP001151071">
    <property type="component" value="Unassembled WGS sequence"/>
</dbReference>
<sequence>MKKVDIFVGLLLIVLSVATWITAGNFPSVGDTDVGAGFFPRLIASILLVLSLILIASGYRRRGGGDEETGQTSWKRTLLGFVCTFAFLALICLCGFFLSTPVFLLGFMWLLGYRKPVPTVAVAVLVTLFIYLVFEKVLQVPLPAGLFFE</sequence>
<evidence type="ECO:0000256" key="1">
    <source>
        <dbReference type="SAM" id="Phobius"/>
    </source>
</evidence>
<feature type="transmembrane region" description="Helical" evidence="1">
    <location>
        <begin position="39"/>
        <end position="57"/>
    </location>
</feature>
<comment type="caution">
    <text evidence="3">The sequence shown here is derived from an EMBL/GenBank/DDBJ whole genome shotgun (WGS) entry which is preliminary data.</text>
</comment>
<dbReference type="RefSeq" id="WP_185973866.1">
    <property type="nucleotide sequence ID" value="NZ_JAPYYP010000030.1"/>
</dbReference>
<protein>
    <submittedName>
        <fullName evidence="3">Tripartite tricarboxylate transporter TctB family protein</fullName>
    </submittedName>
</protein>
<evidence type="ECO:0000313" key="4">
    <source>
        <dbReference type="Proteomes" id="UP001151071"/>
    </source>
</evidence>
<dbReference type="AlphaFoldDB" id="A0A9X3Z553"/>
<evidence type="ECO:0000259" key="2">
    <source>
        <dbReference type="Pfam" id="PF07331"/>
    </source>
</evidence>
<keyword evidence="4" id="KW-1185">Reference proteome</keyword>
<name>A0A9X3Z553_9BACL</name>